<evidence type="ECO:0000313" key="2">
    <source>
        <dbReference type="Proteomes" id="UP000015750"/>
    </source>
</evidence>
<name>A0ABC9TPE2_ENTFL</name>
<organism evidence="1 2">
    <name type="scientific">Enterococcus faecalis RP2S-4</name>
    <dbReference type="NCBI Taxonomy" id="1244145"/>
    <lineage>
        <taxon>Bacteria</taxon>
        <taxon>Bacillati</taxon>
        <taxon>Bacillota</taxon>
        <taxon>Bacilli</taxon>
        <taxon>Lactobacillales</taxon>
        <taxon>Enterococcaceae</taxon>
        <taxon>Enterococcus</taxon>
    </lineage>
</organism>
<dbReference type="AlphaFoldDB" id="A0ABC9TPE2"/>
<accession>A0ABC9TPE2</accession>
<evidence type="ECO:0000313" key="1">
    <source>
        <dbReference type="EMBL" id="EPI10613.1"/>
    </source>
</evidence>
<sequence>MATRLRNSNCQTECVSIFIGYSKSQVDDWRLAGLVGENSLKSLVATTQKC</sequence>
<dbReference type="Proteomes" id="UP000015750">
    <property type="component" value="Unassembled WGS sequence"/>
</dbReference>
<dbReference type="EMBL" id="ATIR01000019">
    <property type="protein sequence ID" value="EPI10613.1"/>
    <property type="molecule type" value="Genomic_DNA"/>
</dbReference>
<proteinExistence type="predicted"/>
<protein>
    <submittedName>
        <fullName evidence="1">Uncharacterized protein</fullName>
    </submittedName>
</protein>
<gene>
    <name evidence="1" type="ORF">D358_00607</name>
</gene>
<reference evidence="1 2" key="1">
    <citation type="submission" date="2013-06" db="EMBL/GenBank/DDBJ databases">
        <authorList>
            <person name="Weinstock G."/>
            <person name="Sodergren E."/>
            <person name="Lobos E.A."/>
            <person name="Fulton L."/>
            <person name="Fulton R."/>
            <person name="Courtney L."/>
            <person name="Fronick C."/>
            <person name="O'Laughlin M."/>
            <person name="Godfrey J."/>
            <person name="Wilson R.M."/>
            <person name="Miner T."/>
            <person name="Farmer C."/>
            <person name="Delehaunty K."/>
            <person name="Cordes M."/>
            <person name="Minx P."/>
            <person name="Tomlinson C."/>
            <person name="Chen J."/>
            <person name="Wollam A."/>
            <person name="Pepin K.H."/>
            <person name="Bhonagiri V."/>
            <person name="Zhang X."/>
            <person name="Warren W."/>
            <person name="Mitreva M."/>
            <person name="Mardis E.R."/>
            <person name="Wilson R.K."/>
        </authorList>
    </citation>
    <scope>NUCLEOTIDE SEQUENCE [LARGE SCALE GENOMIC DNA]</scope>
    <source>
        <strain evidence="1 2">RP2S-4</strain>
    </source>
</reference>
<comment type="caution">
    <text evidence="1">The sequence shown here is derived from an EMBL/GenBank/DDBJ whole genome shotgun (WGS) entry which is preliminary data.</text>
</comment>